<evidence type="ECO:0000256" key="1">
    <source>
        <dbReference type="SAM" id="MobiDB-lite"/>
    </source>
</evidence>
<sequence>MYMARDVAFRVPPPLQKRELVAALNHVQQALRTPVVPATVATTVIAAPAVAAAAVSAPAVPSPSPERFVTPPPRPMSPPSAPGSSAVRCVLSWLGF</sequence>
<proteinExistence type="predicted"/>
<dbReference type="AlphaFoldDB" id="A0A8H6R3F8"/>
<organism evidence="2 3">
    <name type="scientific">Aspergillus felis</name>
    <dbReference type="NCBI Taxonomy" id="1287682"/>
    <lineage>
        <taxon>Eukaryota</taxon>
        <taxon>Fungi</taxon>
        <taxon>Dikarya</taxon>
        <taxon>Ascomycota</taxon>
        <taxon>Pezizomycotina</taxon>
        <taxon>Eurotiomycetes</taxon>
        <taxon>Eurotiomycetidae</taxon>
        <taxon>Eurotiales</taxon>
        <taxon>Aspergillaceae</taxon>
        <taxon>Aspergillus</taxon>
        <taxon>Aspergillus subgen. Fumigati</taxon>
    </lineage>
</organism>
<evidence type="ECO:0000313" key="3">
    <source>
        <dbReference type="Proteomes" id="UP000641853"/>
    </source>
</evidence>
<dbReference type="EMBL" id="JACBAG010001684">
    <property type="protein sequence ID" value="KAF7183971.1"/>
    <property type="molecule type" value="Genomic_DNA"/>
</dbReference>
<dbReference type="Proteomes" id="UP000641853">
    <property type="component" value="Unassembled WGS sequence"/>
</dbReference>
<name>A0A8H6R3F8_9EURO</name>
<protein>
    <submittedName>
        <fullName evidence="2">Uncharacterized protein</fullName>
    </submittedName>
</protein>
<keyword evidence="3" id="KW-1185">Reference proteome</keyword>
<gene>
    <name evidence="2" type="ORF">CNMCM7691_004461</name>
</gene>
<feature type="region of interest" description="Disordered" evidence="1">
    <location>
        <begin position="57"/>
        <end position="84"/>
    </location>
</feature>
<accession>A0A8H6R3F8</accession>
<feature type="compositionally biased region" description="Pro residues" evidence="1">
    <location>
        <begin position="60"/>
        <end position="81"/>
    </location>
</feature>
<evidence type="ECO:0000313" key="2">
    <source>
        <dbReference type="EMBL" id="KAF7183971.1"/>
    </source>
</evidence>
<comment type="caution">
    <text evidence="2">The sequence shown here is derived from an EMBL/GenBank/DDBJ whole genome shotgun (WGS) entry which is preliminary data.</text>
</comment>
<reference evidence="2" key="1">
    <citation type="submission" date="2020-06" db="EMBL/GenBank/DDBJ databases">
        <title>Draft genome sequences of strains closely related to Aspergillus parafelis and Aspergillus hiratsukae.</title>
        <authorList>
            <person name="Dos Santos R.A.C."/>
            <person name="Rivero-Menendez O."/>
            <person name="Steenwyk J.L."/>
            <person name="Mead M.E."/>
            <person name="Goldman G.H."/>
            <person name="Alastruey-Izquierdo A."/>
            <person name="Rokas A."/>
        </authorList>
    </citation>
    <scope>NUCLEOTIDE SEQUENCE</scope>
    <source>
        <strain evidence="2">CNM-CM7691</strain>
    </source>
</reference>